<dbReference type="Proteomes" id="UP000223596">
    <property type="component" value="Unassembled WGS sequence"/>
</dbReference>
<proteinExistence type="predicted"/>
<gene>
    <name evidence="2" type="ORF">M972_11291</name>
</gene>
<evidence type="ECO:0000259" key="1">
    <source>
        <dbReference type="SMART" id="SM00842"/>
    </source>
</evidence>
<sequence>MVTIPFLKTNLLSIDIGFRNIKIVEVELGRNNEIFIKNFGIASTPKGSIKNGAIKDVKSVTNEIRKVMENINTKAKNAKIVMSGTNIISRVFVVEKIPGEDMNHLVRTTISQSMPIDLDAHQIDYKVLQEFREDGIDKIKVFVTAVLKSIIQSYIDILIELGLKPISVDIPANSAAKFFNREIMVSESETWFKRQRSSKLSQNTFAVIDFGSETTIVNILRNRVLEFNKVILRGSSNIDEAIAASTGKKLEEAERIKKIHGLALTDINADEEQEKIYNSIKSVIDDIIRQMFQCFEFYEKRCYGEKIGRIYMIGGGSQLKGLREYLEEVFQVPVYPVGLLSIEGIQINKGLDGERLNYLINSVGITL</sequence>
<dbReference type="InterPro" id="IPR050696">
    <property type="entry name" value="FtsA/MreB"/>
</dbReference>
<dbReference type="InterPro" id="IPR005883">
    <property type="entry name" value="PilM"/>
</dbReference>
<dbReference type="InterPro" id="IPR043129">
    <property type="entry name" value="ATPase_NBD"/>
</dbReference>
<dbReference type="Pfam" id="PF11104">
    <property type="entry name" value="PilM_2"/>
    <property type="match status" value="1"/>
</dbReference>
<dbReference type="Gene3D" id="3.30.1490.300">
    <property type="match status" value="1"/>
</dbReference>
<dbReference type="CDD" id="cd24049">
    <property type="entry name" value="ASKHA_NBD_PilM"/>
    <property type="match status" value="1"/>
</dbReference>
<feature type="domain" description="SHS2" evidence="1">
    <location>
        <begin position="11"/>
        <end position="175"/>
    </location>
</feature>
<organism evidence="2 3">
    <name type="scientific">Acetivibrio thermocellus AD2</name>
    <dbReference type="NCBI Taxonomy" id="1138384"/>
    <lineage>
        <taxon>Bacteria</taxon>
        <taxon>Bacillati</taxon>
        <taxon>Bacillota</taxon>
        <taxon>Clostridia</taxon>
        <taxon>Eubacteriales</taxon>
        <taxon>Oscillospiraceae</taxon>
        <taxon>Acetivibrio</taxon>
    </lineage>
</organism>
<name>A0AB36TCJ6_ACETH</name>
<evidence type="ECO:0000313" key="2">
    <source>
        <dbReference type="EMBL" id="PFH01553.1"/>
    </source>
</evidence>
<dbReference type="Gene3D" id="3.30.420.40">
    <property type="match status" value="2"/>
</dbReference>
<accession>A0AB36TCJ6</accession>
<dbReference type="AlphaFoldDB" id="A0AB36TCJ6"/>
<evidence type="ECO:0000313" key="3">
    <source>
        <dbReference type="Proteomes" id="UP000223596"/>
    </source>
</evidence>
<dbReference type="SMART" id="SM00842">
    <property type="entry name" value="FtsA"/>
    <property type="match status" value="1"/>
</dbReference>
<dbReference type="PANTHER" id="PTHR32432">
    <property type="entry name" value="CELL DIVISION PROTEIN FTSA-RELATED"/>
    <property type="match status" value="1"/>
</dbReference>
<reference evidence="2 3" key="1">
    <citation type="submission" date="2017-09" db="EMBL/GenBank/DDBJ databases">
        <title>Evaluation of Pacific Biosciences Sequencing Technology to Finishing C. thermocellum Genome Sequences.</title>
        <authorList>
            <person name="Brown S."/>
        </authorList>
    </citation>
    <scope>NUCLEOTIDE SEQUENCE [LARGE SCALE GENOMIC DNA]</scope>
    <source>
        <strain evidence="2 3">AD2</strain>
    </source>
</reference>
<dbReference type="SUPFAM" id="SSF53067">
    <property type="entry name" value="Actin-like ATPase domain"/>
    <property type="match status" value="2"/>
</dbReference>
<dbReference type="PIRSF" id="PIRSF019169">
    <property type="entry name" value="PilM"/>
    <property type="match status" value="1"/>
</dbReference>
<dbReference type="RefSeq" id="WP_003515405.1">
    <property type="nucleotide sequence ID" value="NZ_CP013828.1"/>
</dbReference>
<dbReference type="PANTHER" id="PTHR32432:SF3">
    <property type="entry name" value="ETHANOLAMINE UTILIZATION PROTEIN EUTJ"/>
    <property type="match status" value="1"/>
</dbReference>
<comment type="caution">
    <text evidence="2">The sequence shown here is derived from an EMBL/GenBank/DDBJ whole genome shotgun (WGS) entry which is preliminary data.</text>
</comment>
<dbReference type="GO" id="GO:0051301">
    <property type="term" value="P:cell division"/>
    <property type="evidence" value="ECO:0007669"/>
    <property type="project" value="InterPro"/>
</dbReference>
<protein>
    <submittedName>
        <fullName evidence="2">Type IV pilus assembly protein PilM</fullName>
    </submittedName>
</protein>
<dbReference type="EMBL" id="PDBW01000001">
    <property type="protein sequence ID" value="PFH01553.1"/>
    <property type="molecule type" value="Genomic_DNA"/>
</dbReference>
<dbReference type="InterPro" id="IPR003494">
    <property type="entry name" value="SHS2_FtsA"/>
</dbReference>